<name>A0AAE9GVX7_9NEIS</name>
<evidence type="ECO:0000256" key="11">
    <source>
        <dbReference type="ARBA" id="ARBA00025897"/>
    </source>
</evidence>
<evidence type="ECO:0000256" key="4">
    <source>
        <dbReference type="ARBA" id="ARBA00022448"/>
    </source>
</evidence>
<comment type="subcellular location">
    <subcellularLocation>
        <location evidence="1 12">Cell outer membrane</location>
    </subcellularLocation>
</comment>
<dbReference type="Pfam" id="PF07660">
    <property type="entry name" value="STN"/>
    <property type="match status" value="1"/>
</dbReference>
<dbReference type="InterPro" id="IPR013355">
    <property type="entry name" value="Pilus_4_PilQ"/>
</dbReference>
<dbReference type="Gene3D" id="2.60.40.3500">
    <property type="match status" value="1"/>
</dbReference>
<comment type="function">
    <text evidence="10">Required for type IV pilus biogenesis and competence. Could function as a pore for exit of the pilus but also as a channel for entry of heme and antimicrobial agents and uptake of transforming DNA.</text>
</comment>
<proteinExistence type="inferred from homology"/>
<gene>
    <name evidence="15" type="ORF">EV680_13022</name>
    <name evidence="16" type="ORF">LVJ78_02995</name>
</gene>
<reference evidence="16" key="2">
    <citation type="submission" date="2021-12" db="EMBL/GenBank/DDBJ databases">
        <authorList>
            <person name="Veyrier F.J."/>
        </authorList>
    </citation>
    <scope>NUCLEOTIDE SEQUENCE</scope>
    <source>
        <strain evidence="16">1258/02</strain>
    </source>
</reference>
<keyword evidence="9" id="KW-0178">Competence</keyword>
<dbReference type="Proteomes" id="UP000829756">
    <property type="component" value="Chromosome"/>
</dbReference>
<dbReference type="EMBL" id="SLXE01000030">
    <property type="protein sequence ID" value="TCP01356.1"/>
    <property type="molecule type" value="Genomic_DNA"/>
</dbReference>
<evidence type="ECO:0000256" key="9">
    <source>
        <dbReference type="ARBA" id="ARBA00023287"/>
    </source>
</evidence>
<evidence type="ECO:0000256" key="10">
    <source>
        <dbReference type="ARBA" id="ARBA00024678"/>
    </source>
</evidence>
<feature type="chain" id="PRO_5042030329" description="Type IV pilus biogenesis and competence protein PilQ" evidence="13">
    <location>
        <begin position="26"/>
        <end position="743"/>
    </location>
</feature>
<organism evidence="16 18">
    <name type="scientific">Uruburuella suis</name>
    <dbReference type="NCBI Taxonomy" id="252130"/>
    <lineage>
        <taxon>Bacteria</taxon>
        <taxon>Pseudomonadati</taxon>
        <taxon>Pseudomonadota</taxon>
        <taxon>Betaproteobacteria</taxon>
        <taxon>Neisseriales</taxon>
        <taxon>Neisseriaceae</taxon>
        <taxon>Uruburuella</taxon>
    </lineage>
</organism>
<dbReference type="InterPro" id="IPR038591">
    <property type="entry name" value="NolW-like_sf"/>
</dbReference>
<evidence type="ECO:0000256" key="12">
    <source>
        <dbReference type="RuleBase" id="RU004004"/>
    </source>
</evidence>
<evidence type="ECO:0000313" key="16">
    <source>
        <dbReference type="EMBL" id="UOO80001.1"/>
    </source>
</evidence>
<dbReference type="InterPro" id="IPR001775">
    <property type="entry name" value="GspD/PilQ"/>
</dbReference>
<comment type="subunit">
    <text evidence="11">Homododecamer. Tetramer of trimer.</text>
</comment>
<evidence type="ECO:0000259" key="14">
    <source>
        <dbReference type="SMART" id="SM00965"/>
    </source>
</evidence>
<dbReference type="Pfam" id="PF11741">
    <property type="entry name" value="AMIN"/>
    <property type="match status" value="2"/>
</dbReference>
<evidence type="ECO:0000313" key="18">
    <source>
        <dbReference type="Proteomes" id="UP000829756"/>
    </source>
</evidence>
<evidence type="ECO:0000313" key="17">
    <source>
        <dbReference type="Proteomes" id="UP000294721"/>
    </source>
</evidence>
<dbReference type="AlphaFoldDB" id="A0AAE9GVX7"/>
<evidence type="ECO:0000256" key="3">
    <source>
        <dbReference type="ARBA" id="ARBA00014124"/>
    </source>
</evidence>
<dbReference type="InterPro" id="IPR021731">
    <property type="entry name" value="AMIN_dom"/>
</dbReference>
<dbReference type="GO" id="GO:0030420">
    <property type="term" value="P:establishment of competence for transformation"/>
    <property type="evidence" value="ECO:0007669"/>
    <property type="project" value="UniProtKB-KW"/>
</dbReference>
<keyword evidence="8" id="KW-0998">Cell outer membrane</keyword>
<evidence type="ECO:0000256" key="13">
    <source>
        <dbReference type="SAM" id="SignalP"/>
    </source>
</evidence>
<evidence type="ECO:0000256" key="5">
    <source>
        <dbReference type="ARBA" id="ARBA00022729"/>
    </source>
</evidence>
<dbReference type="Proteomes" id="UP000294721">
    <property type="component" value="Unassembled WGS sequence"/>
</dbReference>
<evidence type="ECO:0000256" key="7">
    <source>
        <dbReference type="ARBA" id="ARBA00023136"/>
    </source>
</evidence>
<evidence type="ECO:0000313" key="15">
    <source>
        <dbReference type="EMBL" id="TCP01356.1"/>
    </source>
</evidence>
<dbReference type="PANTHER" id="PTHR30604">
    <property type="entry name" value="PROTEIN TRANSPORT PROTEIN HOFQ"/>
    <property type="match status" value="1"/>
</dbReference>
<dbReference type="Gene3D" id="3.30.1370.120">
    <property type="match status" value="1"/>
</dbReference>
<keyword evidence="7" id="KW-0472">Membrane</keyword>
<dbReference type="InterPro" id="IPR011662">
    <property type="entry name" value="Secretin/TonB_short_N"/>
</dbReference>
<keyword evidence="17" id="KW-1185">Reference proteome</keyword>
<keyword evidence="6" id="KW-0653">Protein transport</keyword>
<dbReference type="InterPro" id="IPR005644">
    <property type="entry name" value="NolW-like"/>
</dbReference>
<dbReference type="GO" id="GO:0009306">
    <property type="term" value="P:protein secretion"/>
    <property type="evidence" value="ECO:0007669"/>
    <property type="project" value="InterPro"/>
</dbReference>
<feature type="signal peptide" evidence="13">
    <location>
        <begin position="1"/>
        <end position="25"/>
    </location>
</feature>
<dbReference type="RefSeq" id="WP_132954587.1">
    <property type="nucleotide sequence ID" value="NZ_CP091507.1"/>
</dbReference>
<reference evidence="16" key="3">
    <citation type="journal article" date="2022" name="Res Sq">
        <title>Evolution of multicellular longitudinally dividing oral cavity symbionts (Neisseriaceae).</title>
        <authorList>
            <person name="Nyongesa S."/>
            <person name="Weber P."/>
            <person name="Bernet E."/>
            <person name="Pullido F."/>
            <person name="Nieckarz M."/>
            <person name="Delaby M."/>
            <person name="Nieves C."/>
            <person name="Viehboeck T."/>
            <person name="Krause N."/>
            <person name="Rivera-Millot A."/>
            <person name="Nakamura A."/>
            <person name="Vischer N."/>
            <person name="VanNieuwenhze M."/>
            <person name="Brun Y."/>
            <person name="Cava F."/>
            <person name="Bulgheresi S."/>
            <person name="Veyrier F."/>
        </authorList>
    </citation>
    <scope>NUCLEOTIDE SEQUENCE</scope>
    <source>
        <strain evidence="16">1258/02</strain>
    </source>
</reference>
<keyword evidence="4 12" id="KW-0813">Transport</keyword>
<dbReference type="EMBL" id="CP091507">
    <property type="protein sequence ID" value="UOO80001.1"/>
    <property type="molecule type" value="Genomic_DNA"/>
</dbReference>
<dbReference type="Gene3D" id="2.60.40.3470">
    <property type="match status" value="1"/>
</dbReference>
<keyword evidence="5 13" id="KW-0732">Signal</keyword>
<dbReference type="InterPro" id="IPR051808">
    <property type="entry name" value="Type_IV_pilus_biogenesis"/>
</dbReference>
<comment type="similarity">
    <text evidence="2">Belongs to the bacterial secretin family. PilQ subfamily.</text>
</comment>
<evidence type="ECO:0000256" key="1">
    <source>
        <dbReference type="ARBA" id="ARBA00004442"/>
    </source>
</evidence>
<evidence type="ECO:0000256" key="8">
    <source>
        <dbReference type="ARBA" id="ARBA00023237"/>
    </source>
</evidence>
<accession>A0AAE9GVX7</accession>
<dbReference type="GO" id="GO:0009279">
    <property type="term" value="C:cell outer membrane"/>
    <property type="evidence" value="ECO:0007669"/>
    <property type="project" value="UniProtKB-SubCell"/>
</dbReference>
<feature type="domain" description="Secretin/TonB short N-terminal" evidence="14">
    <location>
        <begin position="311"/>
        <end position="359"/>
    </location>
</feature>
<dbReference type="InterPro" id="IPR004846">
    <property type="entry name" value="T2SS/T3SS_dom"/>
</dbReference>
<dbReference type="Pfam" id="PF03958">
    <property type="entry name" value="Secretin_N"/>
    <property type="match status" value="1"/>
</dbReference>
<dbReference type="InterPro" id="IPR004845">
    <property type="entry name" value="T2SS_GspD_CS"/>
</dbReference>
<dbReference type="KEGG" id="usu:LVJ78_02995"/>
<dbReference type="PROSITE" id="PS00875">
    <property type="entry name" value="T2SP_D"/>
    <property type="match status" value="1"/>
</dbReference>
<reference evidence="15 17" key="1">
    <citation type="submission" date="2019-03" db="EMBL/GenBank/DDBJ databases">
        <title>Genomic Encyclopedia of Type Strains, Phase IV (KMG-IV): sequencing the most valuable type-strain genomes for metagenomic binning, comparative biology and taxonomic classification.</title>
        <authorList>
            <person name="Goeker M."/>
        </authorList>
    </citation>
    <scope>NUCLEOTIDE SEQUENCE [LARGE SCALE GENOMIC DNA]</scope>
    <source>
        <strain evidence="15 17">DSM 17474</strain>
    </source>
</reference>
<protein>
    <recommendedName>
        <fullName evidence="3">Type IV pilus biogenesis and competence protein PilQ</fullName>
    </recommendedName>
</protein>
<sequence length="743" mass="80583">MKLKPITIKTLCALSLSLAMPAAFAGNITDINVSSLPDNQKIIKIKFDKDVVSPSGFITTTPARIALDFPGTGIQLAQPVLEYADPLLGQITAAQNNDRARILLALSKAGQYNTQIKGNEVWVYVSEAAEQTQTIAAAESISSRTLGNEPVAPPAPRARAEQAVAGANIDFRRGNRNSGIIEFNAPAFTGEPDIKQQSDRLVITLKNYPLPAQAQRSLDVSDFNTPVRNVTLKRIGNNTQLTIRNQGSWDVRTQSGNGRYSFEISQKSNMESRGLSAAANQKSFSGRRISLDFQDVDVRTILQILAKESGVNIVASDSVNGKMTLSLKDVPWDQALDLVMQARNLDMRRQGNIINIAPREELLNQDKATLQAQKEIEELGPLFSQTFQLKYKNVEEFRKILRIDEDGSSSSSNRNTLLSSRGSALIDPATNTLIITDNRAVIQKFQKLIEELDVAARQVMVEARIVEADDGFSREIGVKFGYAGSNGTNSWGSNWSNALTNHNTYQANQRARDAATQANLAAAAQDAASGGYTARVLPTLANFALDPNISLPVSAASSSIALVHSLASGALGLEIAAMQEQNKGKVLSNPRVLTQDRKEAVIESGQEIPYEESTSSGATSITFKKAVLGLTVTPNITPDGQIIMNVKINKDNPIACTASGVPTLCISTKQLQTQAMVEDGGTLIVGGIYEEESSNVVNKVPLLGDIPVVGNLFKSRARKERRRELLIFITPRIMDNMGSTLRY</sequence>
<dbReference type="Pfam" id="PF00263">
    <property type="entry name" value="Secretin"/>
    <property type="match status" value="1"/>
</dbReference>
<dbReference type="PANTHER" id="PTHR30604:SF1">
    <property type="entry name" value="DNA UTILIZATION PROTEIN HOFQ"/>
    <property type="match status" value="1"/>
</dbReference>
<dbReference type="NCBIfam" id="TIGR02515">
    <property type="entry name" value="IV_pilus_PilQ"/>
    <property type="match status" value="1"/>
</dbReference>
<dbReference type="Gene3D" id="3.30.1370.130">
    <property type="match status" value="1"/>
</dbReference>
<dbReference type="PRINTS" id="PR00811">
    <property type="entry name" value="BCTERIALGSPD"/>
</dbReference>
<evidence type="ECO:0000256" key="2">
    <source>
        <dbReference type="ARBA" id="ARBA00006304"/>
    </source>
</evidence>
<dbReference type="SMART" id="SM00965">
    <property type="entry name" value="STN"/>
    <property type="match status" value="1"/>
</dbReference>
<evidence type="ECO:0000256" key="6">
    <source>
        <dbReference type="ARBA" id="ARBA00022927"/>
    </source>
</evidence>